<organism evidence="8 9">
    <name type="scientific">Winkia neuii</name>
    <dbReference type="NCBI Taxonomy" id="33007"/>
    <lineage>
        <taxon>Bacteria</taxon>
        <taxon>Bacillati</taxon>
        <taxon>Actinomycetota</taxon>
        <taxon>Actinomycetes</taxon>
        <taxon>Actinomycetales</taxon>
        <taxon>Actinomycetaceae</taxon>
        <taxon>Winkia</taxon>
    </lineage>
</organism>
<dbReference type="EMBL" id="PKKO01000004">
    <property type="protein sequence ID" value="PKY72153.1"/>
    <property type="molecule type" value="Genomic_DNA"/>
</dbReference>
<dbReference type="PANTHER" id="PTHR11383">
    <property type="entry name" value="NUCLEOSIDE DIPHOSPHATE-LINKED MOIETY X MOTIF 13"/>
    <property type="match status" value="1"/>
</dbReference>
<dbReference type="Proteomes" id="UP000235122">
    <property type="component" value="Unassembled WGS sequence"/>
</dbReference>
<dbReference type="AlphaFoldDB" id="A0A2I1IM11"/>
<proteinExistence type="predicted"/>
<dbReference type="Gene3D" id="3.90.79.20">
    <property type="match status" value="1"/>
</dbReference>
<sequence>MVQKLPLARGGIDAACALRSDLDLAALCTTARVVAVDLRRQVLLSKQQPPTLGGLSCPEIAREFPQLSQAVAAGRIFFLGKVDGRVVLGAYFADLDKLPGRAGVPIREVAHKLSPSDSSLASAALALATWHSRAGYCARCGSSTYAQAAGWERRCTGCQCVEYPRTDPSIICAVTDPQERLLIAHNVAWAPRRISVLAGYVEAGEAAEETVHREIAEEVGIEVTCVRYLYSQAWPFPRSLMLAFTAETTAQDSDLVLQEDEIGWAKFVSRTDFISLAMNRKIILPSQATIAASMIERWLGEPLPRVASC</sequence>
<keyword evidence="3" id="KW-0479">Metal-binding</keyword>
<dbReference type="EC" id="3.6.1.22" evidence="2"/>
<keyword evidence="5" id="KW-0460">Magnesium</keyword>
<evidence type="ECO:0000313" key="8">
    <source>
        <dbReference type="EMBL" id="PKY72153.1"/>
    </source>
</evidence>
<gene>
    <name evidence="8" type="ORF">CYJ19_08110</name>
</gene>
<dbReference type="Pfam" id="PF00293">
    <property type="entry name" value="NUDIX"/>
    <property type="match status" value="1"/>
</dbReference>
<dbReference type="Gene3D" id="3.90.79.10">
    <property type="entry name" value="Nucleoside Triphosphate Pyrophosphohydrolase"/>
    <property type="match status" value="1"/>
</dbReference>
<comment type="caution">
    <text evidence="8">The sequence shown here is derived from an EMBL/GenBank/DDBJ whole genome shotgun (WGS) entry which is preliminary data.</text>
</comment>
<dbReference type="InterPro" id="IPR015797">
    <property type="entry name" value="NUDIX_hydrolase-like_dom_sf"/>
</dbReference>
<evidence type="ECO:0000259" key="7">
    <source>
        <dbReference type="PROSITE" id="PS51462"/>
    </source>
</evidence>
<evidence type="ECO:0000313" key="9">
    <source>
        <dbReference type="Proteomes" id="UP000235122"/>
    </source>
</evidence>
<accession>A0A2I1IM11</accession>
<protein>
    <recommendedName>
        <fullName evidence="2">NAD(+) diphosphatase</fullName>
        <ecNumber evidence="2">3.6.1.22</ecNumber>
    </recommendedName>
</protein>
<name>A0A2I1IM11_9ACTO</name>
<evidence type="ECO:0000256" key="4">
    <source>
        <dbReference type="ARBA" id="ARBA00022801"/>
    </source>
</evidence>
<dbReference type="InterPro" id="IPR000086">
    <property type="entry name" value="NUDIX_hydrolase_dom"/>
</dbReference>
<evidence type="ECO:0000256" key="2">
    <source>
        <dbReference type="ARBA" id="ARBA00012381"/>
    </source>
</evidence>
<keyword evidence="6" id="KW-0520">NAD</keyword>
<dbReference type="SUPFAM" id="SSF55811">
    <property type="entry name" value="Nudix"/>
    <property type="match status" value="1"/>
</dbReference>
<feature type="domain" description="Nudix hydrolase" evidence="7">
    <location>
        <begin position="164"/>
        <end position="290"/>
    </location>
</feature>
<dbReference type="GO" id="GO:0016787">
    <property type="term" value="F:hydrolase activity"/>
    <property type="evidence" value="ECO:0007669"/>
    <property type="project" value="UniProtKB-KW"/>
</dbReference>
<keyword evidence="9" id="KW-1185">Reference proteome</keyword>
<dbReference type="PROSITE" id="PS00893">
    <property type="entry name" value="NUDIX_BOX"/>
    <property type="match status" value="1"/>
</dbReference>
<evidence type="ECO:0000256" key="5">
    <source>
        <dbReference type="ARBA" id="ARBA00022842"/>
    </source>
</evidence>
<evidence type="ECO:0000256" key="6">
    <source>
        <dbReference type="ARBA" id="ARBA00023027"/>
    </source>
</evidence>
<comment type="cofactor">
    <cofactor evidence="1">
        <name>Mg(2+)</name>
        <dbReference type="ChEBI" id="CHEBI:18420"/>
    </cofactor>
</comment>
<dbReference type="RefSeq" id="WP_024331222.1">
    <property type="nucleotide sequence ID" value="NZ_JASOXK010000003.1"/>
</dbReference>
<dbReference type="InterPro" id="IPR020084">
    <property type="entry name" value="NUDIX_hydrolase_CS"/>
</dbReference>
<keyword evidence="4" id="KW-0378">Hydrolase</keyword>
<dbReference type="GeneID" id="35867481"/>
<evidence type="ECO:0000256" key="1">
    <source>
        <dbReference type="ARBA" id="ARBA00001946"/>
    </source>
</evidence>
<dbReference type="STRING" id="33007.HMPREF3198_00585"/>
<evidence type="ECO:0000256" key="3">
    <source>
        <dbReference type="ARBA" id="ARBA00022723"/>
    </source>
</evidence>
<dbReference type="CDD" id="cd03429">
    <property type="entry name" value="NUDIX_NADH_pyrophosphatase_Nudt13"/>
    <property type="match status" value="1"/>
</dbReference>
<dbReference type="GO" id="GO:0046872">
    <property type="term" value="F:metal ion binding"/>
    <property type="evidence" value="ECO:0007669"/>
    <property type="project" value="UniProtKB-KW"/>
</dbReference>
<dbReference type="PANTHER" id="PTHR11383:SF3">
    <property type="entry name" value="NAD(P)H PYROPHOSPHATASE NUDT13, MITOCHONDRIAL"/>
    <property type="match status" value="1"/>
</dbReference>
<reference evidence="8 9" key="1">
    <citation type="submission" date="2017-12" db="EMBL/GenBank/DDBJ databases">
        <title>Phylogenetic diversity of female urinary microbiome.</title>
        <authorList>
            <person name="Thomas-White K."/>
            <person name="Wolfe A.J."/>
        </authorList>
    </citation>
    <scope>NUCLEOTIDE SEQUENCE [LARGE SCALE GENOMIC DNA]</scope>
    <source>
        <strain evidence="8 9">UMB0402</strain>
    </source>
</reference>
<dbReference type="NCBIfam" id="NF001299">
    <property type="entry name" value="PRK00241.1"/>
    <property type="match status" value="1"/>
</dbReference>
<dbReference type="InterPro" id="IPR049734">
    <property type="entry name" value="NudC-like_C"/>
</dbReference>
<dbReference type="PROSITE" id="PS51462">
    <property type="entry name" value="NUDIX"/>
    <property type="match status" value="1"/>
</dbReference>